<dbReference type="PANTHER" id="PTHR21394">
    <property type="entry name" value="MAU2 CHROMATID COHESION FACTOR HOMOLOG"/>
    <property type="match status" value="1"/>
</dbReference>
<comment type="similarity">
    <text evidence="2">Belongs to the SCC4/mau-2 family.</text>
</comment>
<keyword evidence="3" id="KW-0132">Cell division</keyword>
<organism evidence="9 10">
    <name type="scientific">Ramalina farinacea</name>
    <dbReference type="NCBI Taxonomy" id="258253"/>
    <lineage>
        <taxon>Eukaryota</taxon>
        <taxon>Fungi</taxon>
        <taxon>Dikarya</taxon>
        <taxon>Ascomycota</taxon>
        <taxon>Pezizomycotina</taxon>
        <taxon>Lecanoromycetes</taxon>
        <taxon>OSLEUM clade</taxon>
        <taxon>Lecanoromycetidae</taxon>
        <taxon>Lecanorales</taxon>
        <taxon>Lecanorineae</taxon>
        <taxon>Ramalinaceae</taxon>
        <taxon>Ramalina</taxon>
    </lineage>
</organism>
<keyword evidence="6" id="KW-0539">Nucleus</keyword>
<evidence type="ECO:0000256" key="4">
    <source>
        <dbReference type="ARBA" id="ARBA00022776"/>
    </source>
</evidence>
<dbReference type="GO" id="GO:0007059">
    <property type="term" value="P:chromosome segregation"/>
    <property type="evidence" value="ECO:0007669"/>
    <property type="project" value="UniProtKB-KW"/>
</dbReference>
<dbReference type="Proteomes" id="UP001161017">
    <property type="component" value="Unassembled WGS sequence"/>
</dbReference>
<feature type="compositionally biased region" description="Basic and acidic residues" evidence="8">
    <location>
        <begin position="112"/>
        <end position="121"/>
    </location>
</feature>
<accession>A0AA43TXR5</accession>
<protein>
    <submittedName>
        <fullName evidence="9">Uncharacterized protein</fullName>
    </submittedName>
</protein>
<dbReference type="GO" id="GO:0051301">
    <property type="term" value="P:cell division"/>
    <property type="evidence" value="ECO:0007669"/>
    <property type="project" value="UniProtKB-KW"/>
</dbReference>
<sequence length="746" mass="83619">MASGGERQFGGIPSGHQYLSYSLYQPSPLAQNTVNPTTNEHVHQREAYYDRNNDQNGSRYLDSPFTTSNYPANPATYPTGLSDVSNQYIPRGIPSYNSFHDGAGDPVSPRPETPKDSPQRSAVDRARILLTLAEEFIDAAHDLRSAWETLYDGQEEEEYYNLLATGLGCIEAVLLKCKLQPGQEAAVRLYHGRLLYEETEDMNEAEETLCKGIAIADRHKLFDLRYNMQHLLMKILFQTRRAAAFKSLEKIIKDAEAYQHFAWVYQFRFLQISFHLEGESGYRQDYKAALAVLRSVITLAERLRDVAIQALALAMKAWVSLKGLDPTEGFEQAQRSLATVRSLQSDPKVARLPHIAVLAAFVDMSCYLHKFDPLQAKQRMQFMQSALGNSSEVVNISEDGSFEIPLPKERMLSCNRGDGLVRINEYGGLTIRLDWKPKSDIYNIGYLLSGIALAHKNSIDGHKSEHMLQEGIKRQAYAQKHSDRLTRSISSWTVAKQHLVIAQNMTSSWSGTSIHVDSLVRYLEATYYQGTGQLRDALSVYEGLSKTNKGHAFGLDQGVDDIALLANLNSMMILQNPWNESQQSVESRFALVSQYCSNHQSRQMQSAFQILKAMLPMTNTITGAKQALHVALEAAKTMQNNQLLCMVLNIMYWKFFSGVVGDQAEKSARASQSMAKRLGNGLWIFVSAGVLWEHLEAAGRNDEAEACWEDMVDAAGLLPEVIREAFPGIGDLDQGRKMKSDMRKPG</sequence>
<comment type="subcellular location">
    <subcellularLocation>
        <location evidence="1">Nucleus</location>
    </subcellularLocation>
</comment>
<name>A0AA43TXR5_9LECA</name>
<dbReference type="Pfam" id="PF10345">
    <property type="entry name" value="Cohesin_load"/>
    <property type="match status" value="1"/>
</dbReference>
<evidence type="ECO:0000313" key="9">
    <source>
        <dbReference type="EMBL" id="MDI1491759.1"/>
    </source>
</evidence>
<evidence type="ECO:0000313" key="10">
    <source>
        <dbReference type="Proteomes" id="UP001161017"/>
    </source>
</evidence>
<evidence type="ECO:0000256" key="5">
    <source>
        <dbReference type="ARBA" id="ARBA00022829"/>
    </source>
</evidence>
<feature type="compositionally biased region" description="Polar residues" evidence="8">
    <location>
        <begin position="54"/>
        <end position="71"/>
    </location>
</feature>
<dbReference type="PROSITE" id="PS50007">
    <property type="entry name" value="PIPLC_X_DOMAIN"/>
    <property type="match status" value="1"/>
</dbReference>
<proteinExistence type="inferred from homology"/>
<evidence type="ECO:0000256" key="6">
    <source>
        <dbReference type="ARBA" id="ARBA00023242"/>
    </source>
</evidence>
<gene>
    <name evidence="9" type="ORF">OHK93_002969</name>
</gene>
<evidence type="ECO:0000256" key="8">
    <source>
        <dbReference type="SAM" id="MobiDB-lite"/>
    </source>
</evidence>
<dbReference type="InterPro" id="IPR019440">
    <property type="entry name" value="MAU2"/>
</dbReference>
<keyword evidence="7" id="KW-0131">Cell cycle</keyword>
<dbReference type="GO" id="GO:0007064">
    <property type="term" value="P:mitotic sister chromatid cohesion"/>
    <property type="evidence" value="ECO:0007669"/>
    <property type="project" value="InterPro"/>
</dbReference>
<comment type="caution">
    <text evidence="9">The sequence shown here is derived from an EMBL/GenBank/DDBJ whole genome shotgun (WGS) entry which is preliminary data.</text>
</comment>
<reference evidence="9" key="1">
    <citation type="journal article" date="2023" name="Genome Biol. Evol.">
        <title>First Whole Genome Sequence and Flow Cytometry Genome Size Data for the Lichen-Forming Fungus Ramalina farinacea (Ascomycota).</title>
        <authorList>
            <person name="Llewellyn T."/>
            <person name="Mian S."/>
            <person name="Hill R."/>
            <person name="Leitch I.J."/>
            <person name="Gaya E."/>
        </authorList>
    </citation>
    <scope>NUCLEOTIDE SEQUENCE</scope>
    <source>
        <strain evidence="9">LIQ254RAFAR</strain>
    </source>
</reference>
<evidence type="ECO:0000256" key="7">
    <source>
        <dbReference type="ARBA" id="ARBA00023306"/>
    </source>
</evidence>
<feature type="region of interest" description="Disordered" evidence="8">
    <location>
        <begin position="47"/>
        <end position="72"/>
    </location>
</feature>
<dbReference type="EMBL" id="JAPUFD010000015">
    <property type="protein sequence ID" value="MDI1491759.1"/>
    <property type="molecule type" value="Genomic_DNA"/>
</dbReference>
<keyword evidence="4" id="KW-0498">Mitosis</keyword>
<dbReference type="AlphaFoldDB" id="A0AA43TXR5"/>
<evidence type="ECO:0000256" key="1">
    <source>
        <dbReference type="ARBA" id="ARBA00004123"/>
    </source>
</evidence>
<dbReference type="GO" id="GO:0005634">
    <property type="term" value="C:nucleus"/>
    <property type="evidence" value="ECO:0007669"/>
    <property type="project" value="UniProtKB-SubCell"/>
</dbReference>
<keyword evidence="5" id="KW-0159">Chromosome partition</keyword>
<evidence type="ECO:0000256" key="3">
    <source>
        <dbReference type="ARBA" id="ARBA00022618"/>
    </source>
</evidence>
<keyword evidence="10" id="KW-1185">Reference proteome</keyword>
<feature type="region of interest" description="Disordered" evidence="8">
    <location>
        <begin position="95"/>
        <end position="121"/>
    </location>
</feature>
<evidence type="ECO:0000256" key="2">
    <source>
        <dbReference type="ARBA" id="ARBA00008585"/>
    </source>
</evidence>